<protein>
    <submittedName>
        <fullName evidence="2">Uncharacterized protein</fullName>
    </submittedName>
</protein>
<accession>A0AAE1DE80</accession>
<feature type="region of interest" description="Disordered" evidence="1">
    <location>
        <begin position="1"/>
        <end position="45"/>
    </location>
</feature>
<evidence type="ECO:0000313" key="3">
    <source>
        <dbReference type="Proteomes" id="UP001283361"/>
    </source>
</evidence>
<sequence length="95" mass="10487">MYVTSYNGNGNNPLLQDGGASRREVSSEHSINAPLHDHTEETSPAIHITTSLADNVPAPNRPVTSCQPHEAYCSKERSHLRAGQQFLGKKYKEKN</sequence>
<gene>
    <name evidence="2" type="ORF">RRG08_032119</name>
</gene>
<evidence type="ECO:0000313" key="2">
    <source>
        <dbReference type="EMBL" id="KAK3767444.1"/>
    </source>
</evidence>
<name>A0AAE1DE80_9GAST</name>
<dbReference type="EMBL" id="JAWDGP010004149">
    <property type="protein sequence ID" value="KAK3767444.1"/>
    <property type="molecule type" value="Genomic_DNA"/>
</dbReference>
<comment type="caution">
    <text evidence="2">The sequence shown here is derived from an EMBL/GenBank/DDBJ whole genome shotgun (WGS) entry which is preliminary data.</text>
</comment>
<reference evidence="2" key="1">
    <citation type="journal article" date="2023" name="G3 (Bethesda)">
        <title>A reference genome for the long-term kleptoplast-retaining sea slug Elysia crispata morphotype clarki.</title>
        <authorList>
            <person name="Eastman K.E."/>
            <person name="Pendleton A.L."/>
            <person name="Shaikh M.A."/>
            <person name="Suttiyut T."/>
            <person name="Ogas R."/>
            <person name="Tomko P."/>
            <person name="Gavelis G."/>
            <person name="Widhalm J.R."/>
            <person name="Wisecaver J.H."/>
        </authorList>
    </citation>
    <scope>NUCLEOTIDE SEQUENCE</scope>
    <source>
        <strain evidence="2">ECLA1</strain>
    </source>
</reference>
<dbReference type="AlphaFoldDB" id="A0AAE1DE80"/>
<organism evidence="2 3">
    <name type="scientific">Elysia crispata</name>
    <name type="common">lettuce slug</name>
    <dbReference type="NCBI Taxonomy" id="231223"/>
    <lineage>
        <taxon>Eukaryota</taxon>
        <taxon>Metazoa</taxon>
        <taxon>Spiralia</taxon>
        <taxon>Lophotrochozoa</taxon>
        <taxon>Mollusca</taxon>
        <taxon>Gastropoda</taxon>
        <taxon>Heterobranchia</taxon>
        <taxon>Euthyneura</taxon>
        <taxon>Panpulmonata</taxon>
        <taxon>Sacoglossa</taxon>
        <taxon>Placobranchoidea</taxon>
        <taxon>Plakobranchidae</taxon>
        <taxon>Elysia</taxon>
    </lineage>
</organism>
<feature type="compositionally biased region" description="Polar residues" evidence="1">
    <location>
        <begin position="1"/>
        <end position="14"/>
    </location>
</feature>
<keyword evidence="3" id="KW-1185">Reference proteome</keyword>
<proteinExistence type="predicted"/>
<evidence type="ECO:0000256" key="1">
    <source>
        <dbReference type="SAM" id="MobiDB-lite"/>
    </source>
</evidence>
<dbReference type="Proteomes" id="UP001283361">
    <property type="component" value="Unassembled WGS sequence"/>
</dbReference>